<evidence type="ECO:0000313" key="11">
    <source>
        <dbReference type="Proteomes" id="UP000320806"/>
    </source>
</evidence>
<evidence type="ECO:0000256" key="3">
    <source>
        <dbReference type="ARBA" id="ARBA00022475"/>
    </source>
</evidence>
<dbReference type="PROSITE" id="PS50928">
    <property type="entry name" value="ABC_TM1"/>
    <property type="match status" value="1"/>
</dbReference>
<dbReference type="SUPFAM" id="SSF161098">
    <property type="entry name" value="MetI-like"/>
    <property type="match status" value="1"/>
</dbReference>
<dbReference type="PANTHER" id="PTHR43386">
    <property type="entry name" value="OLIGOPEPTIDE TRANSPORT SYSTEM PERMEASE PROTEIN APPC"/>
    <property type="match status" value="1"/>
</dbReference>
<keyword evidence="3" id="KW-1003">Cell membrane</keyword>
<keyword evidence="11" id="KW-1185">Reference proteome</keyword>
<reference evidence="10 11" key="1">
    <citation type="submission" date="2019-06" db="EMBL/GenBank/DDBJ databases">
        <title>Sequencing the genomes of 1000 actinobacteria strains.</title>
        <authorList>
            <person name="Klenk H.-P."/>
        </authorList>
    </citation>
    <scope>NUCLEOTIDE SEQUENCE [LARGE SCALE GENOMIC DNA]</scope>
    <source>
        <strain evidence="10 11">DSM 19828</strain>
    </source>
</reference>
<feature type="transmembrane region" description="Helical" evidence="7">
    <location>
        <begin position="308"/>
        <end position="332"/>
    </location>
</feature>
<evidence type="ECO:0000256" key="4">
    <source>
        <dbReference type="ARBA" id="ARBA00022692"/>
    </source>
</evidence>
<gene>
    <name evidence="10" type="ORF">FB459_2556</name>
</gene>
<proteinExistence type="inferred from homology"/>
<feature type="region of interest" description="Disordered" evidence="8">
    <location>
        <begin position="1"/>
        <end position="34"/>
    </location>
</feature>
<name>A0A542EI73_9MICO</name>
<feature type="transmembrane region" description="Helical" evidence="7">
    <location>
        <begin position="158"/>
        <end position="182"/>
    </location>
</feature>
<dbReference type="OrthoDB" id="9812701at2"/>
<keyword evidence="5 7" id="KW-1133">Transmembrane helix</keyword>
<feature type="transmembrane region" description="Helical" evidence="7">
    <location>
        <begin position="253"/>
        <end position="272"/>
    </location>
</feature>
<dbReference type="InterPro" id="IPR000515">
    <property type="entry name" value="MetI-like"/>
</dbReference>
<dbReference type="InterPro" id="IPR035906">
    <property type="entry name" value="MetI-like_sf"/>
</dbReference>
<dbReference type="AlphaFoldDB" id="A0A542EI73"/>
<evidence type="ECO:0000256" key="7">
    <source>
        <dbReference type="RuleBase" id="RU363032"/>
    </source>
</evidence>
<dbReference type="GO" id="GO:0005886">
    <property type="term" value="C:plasma membrane"/>
    <property type="evidence" value="ECO:0007669"/>
    <property type="project" value="UniProtKB-SubCell"/>
</dbReference>
<feature type="domain" description="ABC transmembrane type-1" evidence="9">
    <location>
        <begin position="123"/>
        <end position="332"/>
    </location>
</feature>
<dbReference type="InterPro" id="IPR050366">
    <property type="entry name" value="BP-dependent_transpt_permease"/>
</dbReference>
<keyword evidence="2 7" id="KW-0813">Transport</keyword>
<dbReference type="CDD" id="cd06261">
    <property type="entry name" value="TM_PBP2"/>
    <property type="match status" value="1"/>
</dbReference>
<evidence type="ECO:0000256" key="5">
    <source>
        <dbReference type="ARBA" id="ARBA00022989"/>
    </source>
</evidence>
<evidence type="ECO:0000313" key="10">
    <source>
        <dbReference type="EMBL" id="TQJ15038.1"/>
    </source>
</evidence>
<protein>
    <submittedName>
        <fullName evidence="10">Peptide/nickel transport system permease protein</fullName>
    </submittedName>
</protein>
<organism evidence="10 11">
    <name type="scientific">Yimella lutea</name>
    <dbReference type="NCBI Taxonomy" id="587872"/>
    <lineage>
        <taxon>Bacteria</taxon>
        <taxon>Bacillati</taxon>
        <taxon>Actinomycetota</taxon>
        <taxon>Actinomycetes</taxon>
        <taxon>Micrococcales</taxon>
        <taxon>Dermacoccaceae</taxon>
        <taxon>Yimella</taxon>
    </lineage>
</organism>
<dbReference type="GO" id="GO:0055085">
    <property type="term" value="P:transmembrane transport"/>
    <property type="evidence" value="ECO:0007669"/>
    <property type="project" value="InterPro"/>
</dbReference>
<dbReference type="EMBL" id="VFMO01000001">
    <property type="protein sequence ID" value="TQJ15038.1"/>
    <property type="molecule type" value="Genomic_DNA"/>
</dbReference>
<accession>A0A542EI73</accession>
<feature type="compositionally biased region" description="Polar residues" evidence="8">
    <location>
        <begin position="1"/>
        <end position="14"/>
    </location>
</feature>
<comment type="similarity">
    <text evidence="7">Belongs to the binding-protein-dependent transport system permease family.</text>
</comment>
<feature type="transmembrane region" description="Helical" evidence="7">
    <location>
        <begin position="52"/>
        <end position="76"/>
    </location>
</feature>
<evidence type="ECO:0000256" key="6">
    <source>
        <dbReference type="ARBA" id="ARBA00023136"/>
    </source>
</evidence>
<dbReference type="Gene3D" id="1.10.3720.10">
    <property type="entry name" value="MetI-like"/>
    <property type="match status" value="1"/>
</dbReference>
<evidence type="ECO:0000256" key="8">
    <source>
        <dbReference type="SAM" id="MobiDB-lite"/>
    </source>
</evidence>
<feature type="transmembrane region" description="Helical" evidence="7">
    <location>
        <begin position="202"/>
        <end position="221"/>
    </location>
</feature>
<feature type="transmembrane region" description="Helical" evidence="7">
    <location>
        <begin position="127"/>
        <end position="151"/>
    </location>
</feature>
<evidence type="ECO:0000259" key="9">
    <source>
        <dbReference type="PROSITE" id="PS50928"/>
    </source>
</evidence>
<dbReference type="PANTHER" id="PTHR43386:SF1">
    <property type="entry name" value="D,D-DIPEPTIDE TRANSPORT SYSTEM PERMEASE PROTEIN DDPC-RELATED"/>
    <property type="match status" value="1"/>
</dbReference>
<dbReference type="RefSeq" id="WP_129625001.1">
    <property type="nucleotide sequence ID" value="NZ_BAABCI010000006.1"/>
</dbReference>
<dbReference type="Pfam" id="PF00528">
    <property type="entry name" value="BPD_transp_1"/>
    <property type="match status" value="1"/>
</dbReference>
<keyword evidence="4 7" id="KW-0812">Transmembrane</keyword>
<dbReference type="Pfam" id="PF12911">
    <property type="entry name" value="OppC_N"/>
    <property type="match status" value="1"/>
</dbReference>
<dbReference type="Proteomes" id="UP000320806">
    <property type="component" value="Unassembled WGS sequence"/>
</dbReference>
<dbReference type="InterPro" id="IPR025966">
    <property type="entry name" value="OppC_N"/>
</dbReference>
<sequence length="341" mass="36636">MSFNPQQVAESVSEATVEPVDTGRRGKKDKGLSTAGKSPVQIAMARLRKDKVAMICFGIIVVYVLVAIFAPALAALEGQDPATTHSDLLDVDGLPTIGQTADHWLGIEPSLGRDLFARFVYGARPSIVIGTFAAIATTVIGVTVGLLAGYFGGWIDNIVSWVIDFILSLPFLLFAIALVPIITSWFGSPLEISDDTVTKVRFGSLVFVLTFFFWAGLARLVRGEVISMREKEFVQAARALGVPTRRILFKEMLPNLVGLIIVSLTLAIPAFISAEAGLSFLGVGLKEPTASWGLTIAAAQGYYELQPLYLWVPVIAVSLLVLALSLLGDAIADAFNPNTRR</sequence>
<comment type="subcellular location">
    <subcellularLocation>
        <location evidence="1 7">Cell membrane</location>
        <topology evidence="1 7">Multi-pass membrane protein</topology>
    </subcellularLocation>
</comment>
<evidence type="ECO:0000256" key="2">
    <source>
        <dbReference type="ARBA" id="ARBA00022448"/>
    </source>
</evidence>
<evidence type="ECO:0000256" key="1">
    <source>
        <dbReference type="ARBA" id="ARBA00004651"/>
    </source>
</evidence>
<keyword evidence="6 7" id="KW-0472">Membrane</keyword>
<comment type="caution">
    <text evidence="10">The sequence shown here is derived from an EMBL/GenBank/DDBJ whole genome shotgun (WGS) entry which is preliminary data.</text>
</comment>